<dbReference type="InterPro" id="IPR003593">
    <property type="entry name" value="AAA+_ATPase"/>
</dbReference>
<feature type="transmembrane region" description="Helical" evidence="10">
    <location>
        <begin position="164"/>
        <end position="183"/>
    </location>
</feature>
<evidence type="ECO:0000256" key="10">
    <source>
        <dbReference type="SAM" id="Phobius"/>
    </source>
</evidence>
<dbReference type="PROSITE" id="PS50929">
    <property type="entry name" value="ABC_TM1F"/>
    <property type="match status" value="1"/>
</dbReference>
<dbReference type="SMART" id="SM00382">
    <property type="entry name" value="AAA"/>
    <property type="match status" value="1"/>
</dbReference>
<dbReference type="InterPro" id="IPR017871">
    <property type="entry name" value="ABC_transporter-like_CS"/>
</dbReference>
<dbReference type="RefSeq" id="WP_002718598.1">
    <property type="nucleotide sequence ID" value="NZ_UFSI01000001.1"/>
</dbReference>
<dbReference type="FunFam" id="3.40.50.300:FF:000218">
    <property type="entry name" value="Multidrug ABC transporter ATP-binding protein"/>
    <property type="match status" value="1"/>
</dbReference>
<proteinExistence type="inferred from homology"/>
<evidence type="ECO:0000256" key="7">
    <source>
        <dbReference type="ARBA" id="ARBA00023136"/>
    </source>
</evidence>
<feature type="transmembrane region" description="Helical" evidence="10">
    <location>
        <begin position="12"/>
        <end position="45"/>
    </location>
</feature>
<evidence type="ECO:0000256" key="9">
    <source>
        <dbReference type="ARBA" id="ARBA00024725"/>
    </source>
</evidence>
<keyword evidence="13" id="KW-0378">Hydrolase</keyword>
<dbReference type="AlphaFoldDB" id="A0A380W5F6"/>
<dbReference type="GO" id="GO:0005886">
    <property type="term" value="C:plasma membrane"/>
    <property type="evidence" value="ECO:0007669"/>
    <property type="project" value="UniProtKB-SubCell"/>
</dbReference>
<feature type="transmembrane region" description="Helical" evidence="10">
    <location>
        <begin position="248"/>
        <end position="271"/>
    </location>
</feature>
<keyword evidence="3 10" id="KW-0812">Transmembrane</keyword>
<feature type="domain" description="ABC transporter" evidence="11">
    <location>
        <begin position="341"/>
        <end position="575"/>
    </location>
</feature>
<protein>
    <submittedName>
        <fullName evidence="13">Multidrug export ATP-binding/permease protein SAV1866</fullName>
        <ecNumber evidence="13">3.6.3.-</ecNumber>
    </submittedName>
</protein>
<dbReference type="Proteomes" id="UP000254343">
    <property type="component" value="Unassembled WGS sequence"/>
</dbReference>
<comment type="similarity">
    <text evidence="2">Belongs to the ABC transporter superfamily.</text>
</comment>
<name>A0A380W5F6_AFIFE</name>
<evidence type="ECO:0000256" key="6">
    <source>
        <dbReference type="ARBA" id="ARBA00022989"/>
    </source>
</evidence>
<dbReference type="InterPro" id="IPR003439">
    <property type="entry name" value="ABC_transporter-like_ATP-bd"/>
</dbReference>
<dbReference type="InterPro" id="IPR027417">
    <property type="entry name" value="P-loop_NTPase"/>
</dbReference>
<reference evidence="13 14" key="1">
    <citation type="submission" date="2018-06" db="EMBL/GenBank/DDBJ databases">
        <authorList>
            <consortium name="Pathogen Informatics"/>
            <person name="Doyle S."/>
        </authorList>
    </citation>
    <scope>NUCLEOTIDE SEQUENCE [LARGE SCALE GENOMIC DNA]</scope>
    <source>
        <strain evidence="13 14">NCTC12722</strain>
    </source>
</reference>
<dbReference type="SUPFAM" id="SSF90123">
    <property type="entry name" value="ABC transporter transmembrane region"/>
    <property type="match status" value="1"/>
</dbReference>
<evidence type="ECO:0000256" key="3">
    <source>
        <dbReference type="ARBA" id="ARBA00022692"/>
    </source>
</evidence>
<keyword evidence="7 10" id="KW-0472">Membrane</keyword>
<dbReference type="PANTHER" id="PTHR24221:SF654">
    <property type="entry name" value="ATP-BINDING CASSETTE SUB-FAMILY B MEMBER 6"/>
    <property type="match status" value="1"/>
</dbReference>
<evidence type="ECO:0000259" key="11">
    <source>
        <dbReference type="PROSITE" id="PS50893"/>
    </source>
</evidence>
<dbReference type="InterPro" id="IPR039421">
    <property type="entry name" value="Type_1_exporter"/>
</dbReference>
<dbReference type="OrthoDB" id="9804259at2"/>
<accession>A0A380W5F6</accession>
<dbReference type="Gene3D" id="3.40.50.300">
    <property type="entry name" value="P-loop containing nucleotide triphosphate hydrolases"/>
    <property type="match status" value="1"/>
</dbReference>
<dbReference type="InterPro" id="IPR011527">
    <property type="entry name" value="ABC1_TM_dom"/>
</dbReference>
<evidence type="ECO:0000256" key="2">
    <source>
        <dbReference type="ARBA" id="ARBA00005417"/>
    </source>
</evidence>
<evidence type="ECO:0000259" key="12">
    <source>
        <dbReference type="PROSITE" id="PS50929"/>
    </source>
</evidence>
<dbReference type="CDD" id="cd07346">
    <property type="entry name" value="ABC_6TM_exporters"/>
    <property type="match status" value="1"/>
</dbReference>
<dbReference type="Pfam" id="PF00005">
    <property type="entry name" value="ABC_tran"/>
    <property type="match status" value="1"/>
</dbReference>
<dbReference type="InterPro" id="IPR036640">
    <property type="entry name" value="ABC1_TM_sf"/>
</dbReference>
<comment type="subcellular location">
    <subcellularLocation>
        <location evidence="1">Cell membrane</location>
        <topology evidence="1">Multi-pass membrane protein</topology>
    </subcellularLocation>
</comment>
<keyword evidence="5 13" id="KW-0067">ATP-binding</keyword>
<comment type="function">
    <text evidence="9">Part of an ABC transporter complex. Transmembrane domains (TMD) form a pore in the inner membrane and the ATP-binding domain (NBD) is responsible for energy generation.</text>
</comment>
<organism evidence="13 14">
    <name type="scientific">Afipia felis</name>
    <name type="common">Cat scratch disease bacillus</name>
    <dbReference type="NCBI Taxonomy" id="1035"/>
    <lineage>
        <taxon>Bacteria</taxon>
        <taxon>Pseudomonadati</taxon>
        <taxon>Pseudomonadota</taxon>
        <taxon>Alphaproteobacteria</taxon>
        <taxon>Hyphomicrobiales</taxon>
        <taxon>Nitrobacteraceae</taxon>
        <taxon>Afipia</taxon>
    </lineage>
</organism>
<dbReference type="GO" id="GO:0140359">
    <property type="term" value="F:ABC-type transporter activity"/>
    <property type="evidence" value="ECO:0007669"/>
    <property type="project" value="InterPro"/>
</dbReference>
<keyword evidence="4" id="KW-0547">Nucleotide-binding</keyword>
<feature type="transmembrane region" description="Helical" evidence="10">
    <location>
        <begin position="65"/>
        <end position="91"/>
    </location>
</feature>
<feature type="domain" description="ABC transmembrane type-1" evidence="12">
    <location>
        <begin position="27"/>
        <end position="307"/>
    </location>
</feature>
<dbReference type="GO" id="GO:0005524">
    <property type="term" value="F:ATP binding"/>
    <property type="evidence" value="ECO:0007669"/>
    <property type="project" value="UniProtKB-KW"/>
</dbReference>
<evidence type="ECO:0000256" key="5">
    <source>
        <dbReference type="ARBA" id="ARBA00022840"/>
    </source>
</evidence>
<dbReference type="EMBL" id="UIGB01000001">
    <property type="protein sequence ID" value="SUU83819.1"/>
    <property type="molecule type" value="Genomic_DNA"/>
</dbReference>
<dbReference type="PROSITE" id="PS50893">
    <property type="entry name" value="ABC_TRANSPORTER_2"/>
    <property type="match status" value="1"/>
</dbReference>
<dbReference type="GO" id="GO:0016887">
    <property type="term" value="F:ATP hydrolysis activity"/>
    <property type="evidence" value="ECO:0007669"/>
    <property type="project" value="InterPro"/>
</dbReference>
<comment type="function">
    <text evidence="8">Involved in beta-(1--&gt;2)glucan export. Transmembrane domains (TMD) form a pore in the inner membrane and the ATP-binding domain (NBD) is responsible for energy generation.</text>
</comment>
<dbReference type="EC" id="3.6.3.-" evidence="13"/>
<keyword evidence="6 10" id="KW-1133">Transmembrane helix</keyword>
<dbReference type="Gene3D" id="1.20.1560.10">
    <property type="entry name" value="ABC transporter type 1, transmembrane domain"/>
    <property type="match status" value="1"/>
</dbReference>
<sequence>MKNICSWREKPFAYLLHYVFARPFAHAAILASVFAAVACSVSTQYGLKILVDALTSNGRPPWQPFLVLVGFIAADNLFWRLASWIASFTFVQVTGDVRRDLFRHLTLHSHSFFSDRLPGVLTSRITATSNATFTIESMFVYNVLPPCLASIGAMIYLASVNLHMAGALLLTASIVVFIMFRIASRGKPLHHDFASKASTVDGEMIDVVGNMGLVKAFSAVGREHSRFDQTIQHELSARRKSLLYLERLRLGHAVVTVTFTLCLLAWAILLWQQGKASAGDVVMVSTLGISVLSATRDLAVALVDITQHFARLSEAISTLLVPHQLSDHPEAISIVPRGSDIAFDKVDFAYSKGNQVFRQFSLHVPCGQRLGLVGPSGGGKSTLFSLLHRFYDVDSGQILIEGHPIDKIKQDSLWNAIATVPQDTALFNRSLLENIRYGRPDATNEEVWRAAMDARCSSFIEALPDGLNTIVGDRGLLLSGGQRQRISIARAFLKNAPILLLDEATSALDADSEEAIREALNRLMDGRTVIAIAHRISTLRQFDRIVVIDAGTILEDGSPQQLMKQNGHFSHLMKKERLALTTYAAA</sequence>
<evidence type="ECO:0000313" key="14">
    <source>
        <dbReference type="Proteomes" id="UP000254343"/>
    </source>
</evidence>
<dbReference type="SUPFAM" id="SSF52540">
    <property type="entry name" value="P-loop containing nucleoside triphosphate hydrolases"/>
    <property type="match status" value="1"/>
</dbReference>
<evidence type="ECO:0000313" key="13">
    <source>
        <dbReference type="EMBL" id="SUU83819.1"/>
    </source>
</evidence>
<evidence type="ECO:0000256" key="4">
    <source>
        <dbReference type="ARBA" id="ARBA00022741"/>
    </source>
</evidence>
<dbReference type="GO" id="GO:0034040">
    <property type="term" value="F:ATPase-coupled lipid transmembrane transporter activity"/>
    <property type="evidence" value="ECO:0007669"/>
    <property type="project" value="TreeGrafter"/>
</dbReference>
<feature type="transmembrane region" description="Helical" evidence="10">
    <location>
        <begin position="139"/>
        <end position="158"/>
    </location>
</feature>
<dbReference type="PANTHER" id="PTHR24221">
    <property type="entry name" value="ATP-BINDING CASSETTE SUB-FAMILY B"/>
    <property type="match status" value="1"/>
</dbReference>
<evidence type="ECO:0000256" key="8">
    <source>
        <dbReference type="ARBA" id="ARBA00024722"/>
    </source>
</evidence>
<dbReference type="Pfam" id="PF00664">
    <property type="entry name" value="ABC_membrane"/>
    <property type="match status" value="1"/>
</dbReference>
<dbReference type="PROSITE" id="PS00211">
    <property type="entry name" value="ABC_TRANSPORTER_1"/>
    <property type="match status" value="1"/>
</dbReference>
<evidence type="ECO:0000256" key="1">
    <source>
        <dbReference type="ARBA" id="ARBA00004651"/>
    </source>
</evidence>
<gene>
    <name evidence="13" type="ORF">NCTC12722_00998</name>
</gene>